<evidence type="ECO:0000256" key="1">
    <source>
        <dbReference type="ARBA" id="ARBA00022691"/>
    </source>
</evidence>
<dbReference type="PANTHER" id="PTHR12818">
    <property type="entry name" value="TRNA (ADENINE(37)-N6)-METHYLTRANSFERASE"/>
    <property type="match status" value="1"/>
</dbReference>
<accession>A0ABY0C2M8</accession>
<dbReference type="PROSITE" id="PS01318">
    <property type="entry name" value="TSAA_1"/>
    <property type="match status" value="1"/>
</dbReference>
<dbReference type="EMBL" id="PIPN01000001">
    <property type="protein sequence ID" value="RUO32084.1"/>
    <property type="molecule type" value="Genomic_DNA"/>
</dbReference>
<dbReference type="InterPro" id="IPR023368">
    <property type="entry name" value="UPF0066_cons_site"/>
</dbReference>
<feature type="domain" description="TsaA-like" evidence="3">
    <location>
        <begin position="4"/>
        <end position="145"/>
    </location>
</feature>
<sequence length="228" mass="25670">MYTLEPIAIVESPYKEKFAIPRQPGLAPSAEGRVVLQGAFNNPQCLQGLEQFSHLWLQFIFHQTQAQGWKPLIRPPRLGGNSKVGVFASRSTFRPNALGLSVVRLQRVECLNGQWQLVISGFDLLDQTPVVDIKPYLHYSDAVHDSQSGFAQLPPELMPVTFAPEVEDFFARQPTFAQLVREVLAQDPRPAYRHGHSDNRTYGVRLSDYNINWIVRNEVAVVTAVSDC</sequence>
<evidence type="ECO:0000256" key="2">
    <source>
        <dbReference type="ARBA" id="ARBA00033753"/>
    </source>
</evidence>
<dbReference type="InterPro" id="IPR040372">
    <property type="entry name" value="YaeB-like"/>
</dbReference>
<evidence type="ECO:0000259" key="3">
    <source>
        <dbReference type="PROSITE" id="PS51668"/>
    </source>
</evidence>
<dbReference type="PANTHER" id="PTHR12818:SF0">
    <property type="entry name" value="TRNA (ADENINE(37)-N6)-METHYLTRANSFERASE"/>
    <property type="match status" value="1"/>
</dbReference>
<proteinExistence type="inferred from homology"/>
<keyword evidence="1" id="KW-0949">S-adenosyl-L-methionine</keyword>
<dbReference type="Pfam" id="PF18389">
    <property type="entry name" value="TrmO_C"/>
    <property type="match status" value="1"/>
</dbReference>
<dbReference type="SUPFAM" id="SSF118196">
    <property type="entry name" value="YaeB-like"/>
    <property type="match status" value="1"/>
</dbReference>
<comment type="caution">
    <text evidence="4">The sequence shown here is derived from an EMBL/GenBank/DDBJ whole genome shotgun (WGS) entry which is preliminary data.</text>
</comment>
<dbReference type="InterPro" id="IPR041369">
    <property type="entry name" value="TrmO_C"/>
</dbReference>
<name>A0ABY0C2M8_9GAMM</name>
<gene>
    <name evidence="4" type="primary">tsaA</name>
    <name evidence="4" type="ORF">CWE12_03590</name>
</gene>
<reference evidence="4 5" key="1">
    <citation type="journal article" date="2018" name="Front. Microbiol.">
        <title>Genome-Based Analysis Reveals the Taxonomy and Diversity of the Family Idiomarinaceae.</title>
        <authorList>
            <person name="Liu Y."/>
            <person name="Lai Q."/>
            <person name="Shao Z."/>
        </authorList>
    </citation>
    <scope>NUCLEOTIDE SEQUENCE [LARGE SCALE GENOMIC DNA]</scope>
    <source>
        <strain evidence="4 5">GBSy1</strain>
    </source>
</reference>
<dbReference type="PROSITE" id="PS51668">
    <property type="entry name" value="TSAA_2"/>
    <property type="match status" value="1"/>
</dbReference>
<keyword evidence="5" id="KW-1185">Reference proteome</keyword>
<dbReference type="CDD" id="cd09281">
    <property type="entry name" value="UPF0066"/>
    <property type="match status" value="1"/>
</dbReference>
<organism evidence="4 5">
    <name type="scientific">Aliidiomarina sedimenti</name>
    <dbReference type="NCBI Taxonomy" id="1933879"/>
    <lineage>
        <taxon>Bacteria</taxon>
        <taxon>Pseudomonadati</taxon>
        <taxon>Pseudomonadota</taxon>
        <taxon>Gammaproteobacteria</taxon>
        <taxon>Alteromonadales</taxon>
        <taxon>Idiomarinaceae</taxon>
        <taxon>Aliidiomarina</taxon>
    </lineage>
</organism>
<protein>
    <submittedName>
        <fullName evidence="4">tRNA (N6-threonylcarbamoyladenosine(37)-N6)-methyltransferase TrmO</fullName>
    </submittedName>
</protein>
<dbReference type="InterPro" id="IPR036413">
    <property type="entry name" value="YaeB-like_sf"/>
</dbReference>
<dbReference type="Gene3D" id="2.40.30.70">
    <property type="entry name" value="YaeB-like"/>
    <property type="match status" value="1"/>
</dbReference>
<evidence type="ECO:0000313" key="5">
    <source>
        <dbReference type="Proteomes" id="UP000287410"/>
    </source>
</evidence>
<evidence type="ECO:0000313" key="4">
    <source>
        <dbReference type="EMBL" id="RUO32084.1"/>
    </source>
</evidence>
<dbReference type="RefSeq" id="WP_126788286.1">
    <property type="nucleotide sequence ID" value="NZ_PIPN01000001.1"/>
</dbReference>
<dbReference type="NCBIfam" id="TIGR00104">
    <property type="entry name" value="tRNA_TsaA"/>
    <property type="match status" value="1"/>
</dbReference>
<dbReference type="Proteomes" id="UP000287410">
    <property type="component" value="Unassembled WGS sequence"/>
</dbReference>
<dbReference type="Pfam" id="PF01980">
    <property type="entry name" value="TrmO_N"/>
    <property type="match status" value="1"/>
</dbReference>
<dbReference type="Gene3D" id="3.30.2310.10">
    <property type="entry name" value="YaeB-like"/>
    <property type="match status" value="1"/>
</dbReference>
<comment type="similarity">
    <text evidence="2">Belongs to the tRNA methyltransferase O family.</text>
</comment>
<dbReference type="InterPro" id="IPR023370">
    <property type="entry name" value="TrmO-like_N"/>
</dbReference>
<dbReference type="InterPro" id="IPR036414">
    <property type="entry name" value="YaeB_N_sf"/>
</dbReference>